<name>A0A077ZPK4_STYLE</name>
<accession>A0A077ZPK4</accession>
<sequence length="157" mass="18720">MDLKKDSEIQQPLLKQEKNTQSSLDETKKNLLPAEYQWILDDYKEVDYSKVEARIKSIPFNLKRAGANIEVKEISLILHKNIMIAEYHIEQEDLYAEEKCTIDIHDLSTYQIIKTIELEDVFEQSRLCHQNFNDVDYCFYQQGQFVYLMKLDDFIEE</sequence>
<dbReference type="EMBL" id="CCKQ01000724">
    <property type="protein sequence ID" value="CDW71818.1"/>
    <property type="molecule type" value="Genomic_DNA"/>
</dbReference>
<dbReference type="Proteomes" id="UP000039865">
    <property type="component" value="Unassembled WGS sequence"/>
</dbReference>
<protein>
    <submittedName>
        <fullName evidence="2">Uncharacterized protein</fullName>
    </submittedName>
</protein>
<keyword evidence="3" id="KW-1185">Reference proteome</keyword>
<evidence type="ECO:0000313" key="3">
    <source>
        <dbReference type="Proteomes" id="UP000039865"/>
    </source>
</evidence>
<reference evidence="2 3" key="1">
    <citation type="submission" date="2014-06" db="EMBL/GenBank/DDBJ databases">
        <authorList>
            <person name="Swart Estienne"/>
        </authorList>
    </citation>
    <scope>NUCLEOTIDE SEQUENCE [LARGE SCALE GENOMIC DNA]</scope>
    <source>
        <strain evidence="2 3">130c</strain>
    </source>
</reference>
<dbReference type="InParanoid" id="A0A077ZPK4"/>
<evidence type="ECO:0000256" key="1">
    <source>
        <dbReference type="SAM" id="MobiDB-lite"/>
    </source>
</evidence>
<dbReference type="AlphaFoldDB" id="A0A077ZPK4"/>
<feature type="region of interest" description="Disordered" evidence="1">
    <location>
        <begin position="1"/>
        <end position="26"/>
    </location>
</feature>
<proteinExistence type="predicted"/>
<evidence type="ECO:0000313" key="2">
    <source>
        <dbReference type="EMBL" id="CDW71818.1"/>
    </source>
</evidence>
<organism evidence="2 3">
    <name type="scientific">Stylonychia lemnae</name>
    <name type="common">Ciliate</name>
    <dbReference type="NCBI Taxonomy" id="5949"/>
    <lineage>
        <taxon>Eukaryota</taxon>
        <taxon>Sar</taxon>
        <taxon>Alveolata</taxon>
        <taxon>Ciliophora</taxon>
        <taxon>Intramacronucleata</taxon>
        <taxon>Spirotrichea</taxon>
        <taxon>Stichotrichia</taxon>
        <taxon>Sporadotrichida</taxon>
        <taxon>Oxytrichidae</taxon>
        <taxon>Stylonychinae</taxon>
        <taxon>Stylonychia</taxon>
    </lineage>
</organism>
<gene>
    <name evidence="2" type="primary">Contig8372.g8927</name>
    <name evidence="2" type="ORF">STYLEM_768</name>
</gene>